<evidence type="ECO:0000313" key="1">
    <source>
        <dbReference type="EMBL" id="MRG90990.1"/>
    </source>
</evidence>
<keyword evidence="2" id="KW-1185">Reference proteome</keyword>
<dbReference type="OrthoDB" id="9796523at2"/>
<name>A0A6N7PL71_9BACT</name>
<evidence type="ECO:0000313" key="2">
    <source>
        <dbReference type="Proteomes" id="UP000440224"/>
    </source>
</evidence>
<dbReference type="Pfam" id="PF13707">
    <property type="entry name" value="RloB"/>
    <property type="match status" value="1"/>
</dbReference>
<sequence>MVHKIRRMGLVQRTIGARSAQLYVVATEDTHAAAQYLHALQENNLVDRSRVRIIVLPTDEGRGAPTHLLERLTEYRSGLDRCLDEDEFWAVFDVDHHRSKELSDFAMRARQKGFDIAGSNPCFELWLLLHETEDTSAVVTHAEDARAATLCEKELRRVLGQYNKKGIDTSRISRETVATAVARSAAMDDGAPWPSQVGTHVHRLVKRLPPPAVHAPSSP</sequence>
<comment type="caution">
    <text evidence="1">The sequence shown here is derived from an EMBL/GenBank/DDBJ whole genome shotgun (WGS) entry which is preliminary data.</text>
</comment>
<proteinExistence type="predicted"/>
<dbReference type="InterPro" id="IPR025591">
    <property type="entry name" value="RloB"/>
</dbReference>
<dbReference type="EMBL" id="WJIE01000001">
    <property type="protein sequence ID" value="MRG90990.1"/>
    <property type="molecule type" value="Genomic_DNA"/>
</dbReference>
<dbReference type="Proteomes" id="UP000440224">
    <property type="component" value="Unassembled WGS sequence"/>
</dbReference>
<gene>
    <name evidence="1" type="ORF">GF068_03500</name>
</gene>
<accession>A0A6N7PL71</accession>
<evidence type="ECO:0008006" key="3">
    <source>
        <dbReference type="Google" id="ProtNLM"/>
    </source>
</evidence>
<dbReference type="AlphaFoldDB" id="A0A6N7PL71"/>
<reference evidence="1 2" key="1">
    <citation type="submission" date="2019-10" db="EMBL/GenBank/DDBJ databases">
        <title>A soil myxobacterium in the family Polyangiaceae.</title>
        <authorList>
            <person name="Li Y."/>
            <person name="Wang J."/>
        </authorList>
    </citation>
    <scope>NUCLEOTIDE SEQUENCE [LARGE SCALE GENOMIC DNA]</scope>
    <source>
        <strain evidence="1 2">DSM 14734</strain>
    </source>
</reference>
<protein>
    <recommendedName>
        <fullName evidence="3">RloB domain-containing protein</fullName>
    </recommendedName>
</protein>
<organism evidence="1 2">
    <name type="scientific">Polyangium spumosum</name>
    <dbReference type="NCBI Taxonomy" id="889282"/>
    <lineage>
        <taxon>Bacteria</taxon>
        <taxon>Pseudomonadati</taxon>
        <taxon>Myxococcota</taxon>
        <taxon>Polyangia</taxon>
        <taxon>Polyangiales</taxon>
        <taxon>Polyangiaceae</taxon>
        <taxon>Polyangium</taxon>
    </lineage>
</organism>